<reference evidence="2" key="1">
    <citation type="submission" date="2021-02" db="EMBL/GenBank/DDBJ databases">
        <authorList>
            <person name="Nowell W R."/>
        </authorList>
    </citation>
    <scope>NUCLEOTIDE SEQUENCE</scope>
</reference>
<dbReference type="Proteomes" id="UP000663870">
    <property type="component" value="Unassembled WGS sequence"/>
</dbReference>
<proteinExistence type="predicted"/>
<sequence>MTHNDYECLHKIRYRWQKEQQLIRKKYQIPYNMTYISKQCFNKYISITSKAESNNLKTKIDRLDKHSFNIKYCSKCHLNLTQCSCSNQLNQCLINLKKKSYSTDKISKISSINFLYKQPMNSDSSLINISSIERTNSIYNKKQYVLLDWNNRQSLMNFIRTTQLNKNLSNMTIEQLHELIIHHDHIHIFHSIIDLICSMNKKERQEFLCHIYIDPFYYSTIQDTIPLFQSKLIADNINLDHVLHSIKKLAFLLGIKFDQSINKILPEKLSIKQRQSILNQQSLFIASKIPYNTFVRAQ</sequence>
<dbReference type="EMBL" id="CAJNOH010000004">
    <property type="protein sequence ID" value="CAF0729774.1"/>
    <property type="molecule type" value="Genomic_DNA"/>
</dbReference>
<evidence type="ECO:0000313" key="1">
    <source>
        <dbReference type="EMBL" id="CAF0729774.1"/>
    </source>
</evidence>
<keyword evidence="3" id="KW-1185">Reference proteome</keyword>
<dbReference type="Proteomes" id="UP000663854">
    <property type="component" value="Unassembled WGS sequence"/>
</dbReference>
<accession>A0A813N2P6</accession>
<organism evidence="2 3">
    <name type="scientific">Rotaria sordida</name>
    <dbReference type="NCBI Taxonomy" id="392033"/>
    <lineage>
        <taxon>Eukaryota</taxon>
        <taxon>Metazoa</taxon>
        <taxon>Spiralia</taxon>
        <taxon>Gnathifera</taxon>
        <taxon>Rotifera</taxon>
        <taxon>Eurotatoria</taxon>
        <taxon>Bdelloidea</taxon>
        <taxon>Philodinida</taxon>
        <taxon>Philodinidae</taxon>
        <taxon>Rotaria</taxon>
    </lineage>
</organism>
<comment type="caution">
    <text evidence="2">The sequence shown here is derived from an EMBL/GenBank/DDBJ whole genome shotgun (WGS) entry which is preliminary data.</text>
</comment>
<evidence type="ECO:0000313" key="2">
    <source>
        <dbReference type="EMBL" id="CAF0730880.1"/>
    </source>
</evidence>
<name>A0A813N2P6_9BILA</name>
<gene>
    <name evidence="2" type="ORF">JXQ802_LOCUS486</name>
    <name evidence="1" type="ORF">PYM288_LOCUS865</name>
</gene>
<protein>
    <submittedName>
        <fullName evidence="2">Uncharacterized protein</fullName>
    </submittedName>
</protein>
<dbReference type="AlphaFoldDB" id="A0A813N2P6"/>
<evidence type="ECO:0000313" key="3">
    <source>
        <dbReference type="Proteomes" id="UP000663870"/>
    </source>
</evidence>
<dbReference type="EMBL" id="CAJNOL010000005">
    <property type="protein sequence ID" value="CAF0730880.1"/>
    <property type="molecule type" value="Genomic_DNA"/>
</dbReference>